<dbReference type="InterPro" id="IPR004839">
    <property type="entry name" value="Aminotransferase_I/II_large"/>
</dbReference>
<evidence type="ECO:0000256" key="2">
    <source>
        <dbReference type="ARBA" id="ARBA00004760"/>
    </source>
</evidence>
<reference evidence="15" key="1">
    <citation type="submission" date="2014-09" db="EMBL/GenBank/DDBJ databases">
        <authorList>
            <person name="Magalhaes I.L.F."/>
            <person name="Oliveira U."/>
            <person name="Santos F.R."/>
            <person name="Vidigal T.H.D.A."/>
            <person name="Brescovit A.D."/>
            <person name="Santos A.J."/>
        </authorList>
    </citation>
    <scope>NUCLEOTIDE SEQUENCE</scope>
</reference>
<dbReference type="SUPFAM" id="SSF53383">
    <property type="entry name" value="PLP-dependent transferases"/>
    <property type="match status" value="1"/>
</dbReference>
<evidence type="ECO:0000256" key="9">
    <source>
        <dbReference type="ARBA" id="ARBA00023098"/>
    </source>
</evidence>
<dbReference type="GO" id="GO:0004758">
    <property type="term" value="F:serine C-palmitoyltransferase activity"/>
    <property type="evidence" value="ECO:0007669"/>
    <property type="project" value="UniProtKB-EC"/>
</dbReference>
<dbReference type="InterPro" id="IPR015424">
    <property type="entry name" value="PyrdxlP-dep_Trfase"/>
</dbReference>
<dbReference type="EMBL" id="GBRD01009714">
    <property type="protein sequence ID" value="JAG56110.1"/>
    <property type="molecule type" value="Transcribed_RNA"/>
</dbReference>
<sequence>MVISFFQKSASPGLRSKPTLKPTGRASEVATRARPTRATIADFIFPVGVLFRKSEKESRPGKAGKSEFDIINDWEPEPLVRPVDGKHRGLNAPVTKNQIAQHITVNNVKCLNFATHNYLGLVNHQEIEEIAVAAVRKYGIGSCGPRGFFGTVDVHLDLEERLAQFMRTEAAVVYSYGFSTIASAIPAYAKRGDICFVDEAVHFSIQKGLAASRSHIKYFRHNDMMHLEQLMNEQAVLDRKNPRKAAKTRKFLIVEGLYYKTGDLCPLPEIVGLKKRHKVRLFIDESVSFGTLGDTGRGVTDYYNIPIEEIDLIMSSMECSLASIGGFCVGTTFVVEHQVLSGSGYCFSASLPPLLTVAATTALNLIDRSPELIKELNEKCDQLHRLLHKSETVGKYFRISGCRLSPVKHLFPLELKPETEPELQEIVDLCLQGGVALTVPSFHPEDVNCRTPSIRLTVNSKLEPQDLSKCLSLLEKCINAVLKPTSTRSL</sequence>
<evidence type="ECO:0000256" key="1">
    <source>
        <dbReference type="ARBA" id="ARBA00001933"/>
    </source>
</evidence>
<evidence type="ECO:0000259" key="14">
    <source>
        <dbReference type="Pfam" id="PF00155"/>
    </source>
</evidence>
<dbReference type="PANTHER" id="PTHR13693">
    <property type="entry name" value="CLASS II AMINOTRANSFERASE/8-AMINO-7-OXONONANOATE SYNTHASE"/>
    <property type="match status" value="1"/>
</dbReference>
<evidence type="ECO:0000256" key="5">
    <source>
        <dbReference type="ARBA" id="ARBA00013220"/>
    </source>
</evidence>
<dbReference type="InterPro" id="IPR050087">
    <property type="entry name" value="AON_synthase_class-II"/>
</dbReference>
<organism evidence="15">
    <name type="scientific">Lygus hesperus</name>
    <name type="common">Western plant bug</name>
    <dbReference type="NCBI Taxonomy" id="30085"/>
    <lineage>
        <taxon>Eukaryota</taxon>
        <taxon>Metazoa</taxon>
        <taxon>Ecdysozoa</taxon>
        <taxon>Arthropoda</taxon>
        <taxon>Hexapoda</taxon>
        <taxon>Insecta</taxon>
        <taxon>Pterygota</taxon>
        <taxon>Neoptera</taxon>
        <taxon>Paraneoptera</taxon>
        <taxon>Hemiptera</taxon>
        <taxon>Heteroptera</taxon>
        <taxon>Panheteroptera</taxon>
        <taxon>Cimicomorpha</taxon>
        <taxon>Miridae</taxon>
        <taxon>Mirini</taxon>
        <taxon>Lygus</taxon>
    </lineage>
</organism>
<keyword evidence="7" id="KW-0663">Pyridoxal phosphate</keyword>
<evidence type="ECO:0000313" key="15">
    <source>
        <dbReference type="EMBL" id="JAG56110.1"/>
    </source>
</evidence>
<dbReference type="PANTHER" id="PTHR13693:SF2">
    <property type="entry name" value="SERINE PALMITOYLTRANSFERASE 1"/>
    <property type="match status" value="1"/>
</dbReference>
<dbReference type="FunFam" id="3.40.640.10:FF:000049">
    <property type="entry name" value="serine palmitoyltransferase 1 isoform X1"/>
    <property type="match status" value="1"/>
</dbReference>
<protein>
    <recommendedName>
        <fullName evidence="11">Serine palmitoyltransferase 1</fullName>
        <ecNumber evidence="5">2.3.1.50</ecNumber>
    </recommendedName>
    <alternativeName>
        <fullName evidence="12">Long chain base biosynthesis protein 1</fullName>
    </alternativeName>
    <alternativeName>
        <fullName evidence="13">Serine-palmitoyl-CoA transferase 1</fullName>
    </alternativeName>
</protein>
<evidence type="ECO:0000256" key="8">
    <source>
        <dbReference type="ARBA" id="ARBA00022919"/>
    </source>
</evidence>
<evidence type="ECO:0000256" key="12">
    <source>
        <dbReference type="ARBA" id="ARBA00041765"/>
    </source>
</evidence>
<dbReference type="GO" id="GO:0005783">
    <property type="term" value="C:endoplasmic reticulum"/>
    <property type="evidence" value="ECO:0007669"/>
    <property type="project" value="TreeGrafter"/>
</dbReference>
<dbReference type="EC" id="2.3.1.50" evidence="5"/>
<dbReference type="Gene3D" id="3.90.1150.10">
    <property type="entry name" value="Aspartate Aminotransferase, domain 1"/>
    <property type="match status" value="1"/>
</dbReference>
<comment type="pathway">
    <text evidence="3">Sphingolipid metabolism.</text>
</comment>
<evidence type="ECO:0000256" key="4">
    <source>
        <dbReference type="ARBA" id="ARBA00008392"/>
    </source>
</evidence>
<dbReference type="AlphaFoldDB" id="A0A0K8STD4"/>
<keyword evidence="9" id="KW-0443">Lipid metabolism</keyword>
<evidence type="ECO:0000256" key="6">
    <source>
        <dbReference type="ARBA" id="ARBA00022679"/>
    </source>
</evidence>
<dbReference type="InterPro" id="IPR015421">
    <property type="entry name" value="PyrdxlP-dep_Trfase_major"/>
</dbReference>
<keyword evidence="8" id="KW-0746">Sphingolipid metabolism</keyword>
<dbReference type="GO" id="GO:0016020">
    <property type="term" value="C:membrane"/>
    <property type="evidence" value="ECO:0007669"/>
    <property type="project" value="GOC"/>
</dbReference>
<comment type="cofactor">
    <cofactor evidence="1">
        <name>pyridoxal 5'-phosphate</name>
        <dbReference type="ChEBI" id="CHEBI:597326"/>
    </cofactor>
</comment>
<comment type="similarity">
    <text evidence="4">Belongs to the class-II pyridoxal-phosphate-dependent aminotransferase family.</text>
</comment>
<dbReference type="GO" id="GO:0030170">
    <property type="term" value="F:pyridoxal phosphate binding"/>
    <property type="evidence" value="ECO:0007669"/>
    <property type="project" value="InterPro"/>
</dbReference>
<dbReference type="InterPro" id="IPR015422">
    <property type="entry name" value="PyrdxlP-dep_Trfase_small"/>
</dbReference>
<evidence type="ECO:0000256" key="13">
    <source>
        <dbReference type="ARBA" id="ARBA00042649"/>
    </source>
</evidence>
<accession>A0A0K8STD4</accession>
<name>A0A0K8STD4_LYGHE</name>
<comment type="pathway">
    <text evidence="2">Lipid metabolism; sphingolipid metabolism.</text>
</comment>
<dbReference type="Pfam" id="PF00155">
    <property type="entry name" value="Aminotran_1_2"/>
    <property type="match status" value="1"/>
</dbReference>
<dbReference type="Gene3D" id="3.40.640.10">
    <property type="entry name" value="Type I PLP-dependent aspartate aminotransferase-like (Major domain)"/>
    <property type="match status" value="1"/>
</dbReference>
<keyword evidence="6" id="KW-0808">Transferase</keyword>
<feature type="domain" description="Aminotransferase class I/classII large" evidence="14">
    <location>
        <begin position="109"/>
        <end position="469"/>
    </location>
</feature>
<dbReference type="GO" id="GO:0046513">
    <property type="term" value="P:ceramide biosynthetic process"/>
    <property type="evidence" value="ECO:0007669"/>
    <property type="project" value="TreeGrafter"/>
</dbReference>
<dbReference type="GO" id="GO:0046512">
    <property type="term" value="P:sphingosine biosynthetic process"/>
    <property type="evidence" value="ECO:0007669"/>
    <property type="project" value="TreeGrafter"/>
</dbReference>
<proteinExistence type="inferred from homology"/>
<keyword evidence="10" id="KW-0012">Acyltransferase</keyword>
<evidence type="ECO:0000256" key="7">
    <source>
        <dbReference type="ARBA" id="ARBA00022898"/>
    </source>
</evidence>
<evidence type="ECO:0000256" key="3">
    <source>
        <dbReference type="ARBA" id="ARBA00004991"/>
    </source>
</evidence>
<evidence type="ECO:0000256" key="10">
    <source>
        <dbReference type="ARBA" id="ARBA00023315"/>
    </source>
</evidence>
<evidence type="ECO:0000256" key="11">
    <source>
        <dbReference type="ARBA" id="ARBA00041066"/>
    </source>
</evidence>